<dbReference type="InterPro" id="IPR022694">
    <property type="entry name" value="3-OHacyl-CoA_DH"/>
</dbReference>
<feature type="binding site" evidence="6">
    <location>
        <position position="92"/>
    </location>
    <ligand>
        <name>NAD(+)</name>
        <dbReference type="ChEBI" id="CHEBI:57540"/>
    </ligand>
</feature>
<gene>
    <name evidence="9" type="ORF">C7B47_15120</name>
</gene>
<evidence type="ECO:0000259" key="8">
    <source>
        <dbReference type="Pfam" id="PF02737"/>
    </source>
</evidence>
<dbReference type="InterPro" id="IPR006176">
    <property type="entry name" value="3-OHacyl-CoA_DH_NAD-bd"/>
</dbReference>
<dbReference type="EMBL" id="PXYX01000059">
    <property type="protein sequence ID" value="PSR24258.1"/>
    <property type="molecule type" value="Genomic_DNA"/>
</dbReference>
<dbReference type="Pfam" id="PF00725">
    <property type="entry name" value="3HCDH"/>
    <property type="match status" value="1"/>
</dbReference>
<evidence type="ECO:0000256" key="2">
    <source>
        <dbReference type="ARBA" id="ARBA00009463"/>
    </source>
</evidence>
<feature type="binding site" evidence="6">
    <location>
        <position position="119"/>
    </location>
    <ligand>
        <name>NAD(+)</name>
        <dbReference type="ChEBI" id="CHEBI:57540"/>
    </ligand>
</feature>
<feature type="binding site" evidence="6">
    <location>
        <position position="143"/>
    </location>
    <ligand>
        <name>NAD(+)</name>
        <dbReference type="ChEBI" id="CHEBI:57540"/>
    </ligand>
</feature>
<accession>A0A2T2WPU4</accession>
<feature type="binding site" evidence="6">
    <location>
        <position position="275"/>
    </location>
    <ligand>
        <name>NAD(+)</name>
        <dbReference type="ChEBI" id="CHEBI:57540"/>
    </ligand>
</feature>
<dbReference type="PROSITE" id="PS00067">
    <property type="entry name" value="3HCDH"/>
    <property type="match status" value="1"/>
</dbReference>
<dbReference type="AlphaFoldDB" id="A0A2T2WPU4"/>
<dbReference type="SUPFAM" id="SSF51735">
    <property type="entry name" value="NAD(P)-binding Rossmann-fold domains"/>
    <property type="match status" value="1"/>
</dbReference>
<keyword evidence="6" id="KW-0520">NAD</keyword>
<comment type="caution">
    <text evidence="9">The sequence shown here is derived from an EMBL/GenBank/DDBJ whole genome shotgun (WGS) entry which is preliminary data.</text>
</comment>
<evidence type="ECO:0000256" key="6">
    <source>
        <dbReference type="PIRSR" id="PIRSR000105-2"/>
    </source>
</evidence>
<comment type="similarity">
    <text evidence="2">Belongs to the 3-hydroxyacyl-CoA dehydrogenase family.</text>
</comment>
<dbReference type="InterPro" id="IPR013328">
    <property type="entry name" value="6PGD_dom2"/>
</dbReference>
<evidence type="ECO:0000256" key="4">
    <source>
        <dbReference type="ARBA" id="ARBA00067747"/>
    </source>
</evidence>
<evidence type="ECO:0000256" key="1">
    <source>
        <dbReference type="ARBA" id="ARBA00005086"/>
    </source>
</evidence>
<dbReference type="InterPro" id="IPR006108">
    <property type="entry name" value="3HC_DH_C"/>
</dbReference>
<evidence type="ECO:0000256" key="5">
    <source>
        <dbReference type="PIRSR" id="PIRSR000105-1"/>
    </source>
</evidence>
<dbReference type="Gene3D" id="1.10.1040.10">
    <property type="entry name" value="N-(1-d-carboxylethyl)-l-norvaline Dehydrogenase, domain 2"/>
    <property type="match status" value="1"/>
</dbReference>
<dbReference type="GO" id="GO:0019605">
    <property type="term" value="P:butyrate metabolic process"/>
    <property type="evidence" value="ECO:0007669"/>
    <property type="project" value="UniProtKB-UniPathway"/>
</dbReference>
<evidence type="ECO:0000313" key="9">
    <source>
        <dbReference type="EMBL" id="PSR24258.1"/>
    </source>
</evidence>
<dbReference type="InterPro" id="IPR036291">
    <property type="entry name" value="NAD(P)-bd_dom_sf"/>
</dbReference>
<feature type="site" description="Important for catalytic activity" evidence="5">
    <location>
        <position position="140"/>
    </location>
</feature>
<name>A0A2T2WPU4_SULTH</name>
<dbReference type="UniPathway" id="UPA00863"/>
<evidence type="ECO:0000256" key="3">
    <source>
        <dbReference type="ARBA" id="ARBA00023002"/>
    </source>
</evidence>
<dbReference type="Gene3D" id="3.40.50.720">
    <property type="entry name" value="NAD(P)-binding Rossmann-like Domain"/>
    <property type="match status" value="1"/>
</dbReference>
<feature type="binding site" evidence="6">
    <location>
        <position position="97"/>
    </location>
    <ligand>
        <name>NAD(+)</name>
        <dbReference type="ChEBI" id="CHEBI:57540"/>
    </ligand>
</feature>
<evidence type="ECO:0000313" key="10">
    <source>
        <dbReference type="Proteomes" id="UP000242705"/>
    </source>
</evidence>
<dbReference type="FunFam" id="3.40.50.720:FF:000009">
    <property type="entry name" value="Fatty oxidation complex, alpha subunit"/>
    <property type="match status" value="1"/>
</dbReference>
<dbReference type="PANTHER" id="PTHR48075">
    <property type="entry name" value="3-HYDROXYACYL-COA DEHYDROGENASE FAMILY PROTEIN"/>
    <property type="match status" value="1"/>
</dbReference>
<dbReference type="PANTHER" id="PTHR48075:SF5">
    <property type="entry name" value="3-HYDROXYBUTYRYL-COA DEHYDROGENASE"/>
    <property type="match status" value="1"/>
</dbReference>
<evidence type="ECO:0000259" key="7">
    <source>
        <dbReference type="Pfam" id="PF00725"/>
    </source>
</evidence>
<proteinExistence type="inferred from homology"/>
<dbReference type="Proteomes" id="UP000242705">
    <property type="component" value="Unassembled WGS sequence"/>
</dbReference>
<dbReference type="InterPro" id="IPR008927">
    <property type="entry name" value="6-PGluconate_DH-like_C_sf"/>
</dbReference>
<dbReference type="PIRSF" id="PIRSF000105">
    <property type="entry name" value="HCDH"/>
    <property type="match status" value="1"/>
</dbReference>
<feature type="domain" description="3-hydroxyacyl-CoA dehydrogenase NAD binding" evidence="8">
    <location>
        <begin position="7"/>
        <end position="184"/>
    </location>
</feature>
<feature type="binding site" evidence="6">
    <location>
        <position position="34"/>
    </location>
    <ligand>
        <name>NAD(+)</name>
        <dbReference type="ChEBI" id="CHEBI:57540"/>
    </ligand>
</feature>
<sequence>METVKTLGVVGAGTMGAGIAQLAARNNIHVLLYDNQTDAVKSGLAKIRQRLTRALDREQISRSDMERTMDNIEESSLEKFRDAEVVIEAVVEVMEVKKSVFRQLSDLVAPSTILATNTSSFSITELAGVTQRPESVIGMHFFNPAPVMKLVELVRGEDTADRTVEFAQHLAAQMNKETVVVRKDTPGFIVNRILMPLFIEAMRILEEGVATQEDIDKAVKLGLNHPMGPLTLADFTGLDVDLEVMDYLYNEFHDDRFAAPQVLRRLVRAGHVGKKSGRGFYHYAPK</sequence>
<dbReference type="GO" id="GO:0070403">
    <property type="term" value="F:NAD+ binding"/>
    <property type="evidence" value="ECO:0007669"/>
    <property type="project" value="InterPro"/>
</dbReference>
<dbReference type="SUPFAM" id="SSF48179">
    <property type="entry name" value="6-phosphogluconate dehydrogenase C-terminal domain-like"/>
    <property type="match status" value="1"/>
</dbReference>
<feature type="domain" description="3-hydroxyacyl-CoA dehydrogenase C-terminal" evidence="7">
    <location>
        <begin position="187"/>
        <end position="283"/>
    </location>
</feature>
<comment type="pathway">
    <text evidence="1">Lipid metabolism; butanoate metabolism.</text>
</comment>
<feature type="binding site" evidence="6">
    <location>
        <begin position="11"/>
        <end position="16"/>
    </location>
    <ligand>
        <name>NAD(+)</name>
        <dbReference type="ChEBI" id="CHEBI:57540"/>
    </ligand>
</feature>
<dbReference type="InterPro" id="IPR006180">
    <property type="entry name" value="3-OHacyl-CoA_DH_CS"/>
</dbReference>
<protein>
    <recommendedName>
        <fullName evidence="4">3-hydroxybutyryl-CoA dehydrogenase</fullName>
    </recommendedName>
</protein>
<dbReference type="GO" id="GO:0016616">
    <property type="term" value="F:oxidoreductase activity, acting on the CH-OH group of donors, NAD or NADP as acceptor"/>
    <property type="evidence" value="ECO:0007669"/>
    <property type="project" value="InterPro"/>
</dbReference>
<organism evidence="9 10">
    <name type="scientific">Sulfobacillus thermosulfidooxidans</name>
    <dbReference type="NCBI Taxonomy" id="28034"/>
    <lineage>
        <taxon>Bacteria</taxon>
        <taxon>Bacillati</taxon>
        <taxon>Bacillota</taxon>
        <taxon>Clostridia</taxon>
        <taxon>Eubacteriales</taxon>
        <taxon>Clostridiales Family XVII. Incertae Sedis</taxon>
        <taxon>Sulfobacillus</taxon>
    </lineage>
</organism>
<keyword evidence="3" id="KW-0560">Oxidoreductase</keyword>
<dbReference type="Pfam" id="PF02737">
    <property type="entry name" value="3HCDH_N"/>
    <property type="match status" value="1"/>
</dbReference>
<reference evidence="9 10" key="1">
    <citation type="journal article" date="2014" name="BMC Genomics">
        <title>Comparison of environmental and isolate Sulfobacillus genomes reveals diverse carbon, sulfur, nitrogen, and hydrogen metabolisms.</title>
        <authorList>
            <person name="Justice N.B."/>
            <person name="Norman A."/>
            <person name="Brown C.T."/>
            <person name="Singh A."/>
            <person name="Thomas B.C."/>
            <person name="Banfield J.F."/>
        </authorList>
    </citation>
    <scope>NUCLEOTIDE SEQUENCE [LARGE SCALE GENOMIC DNA]</scope>
    <source>
        <strain evidence="9">AMDSBA5</strain>
    </source>
</reference>